<proteinExistence type="predicted"/>
<dbReference type="InterPro" id="IPR021883">
    <property type="entry name" value="LPA1-like"/>
</dbReference>
<comment type="caution">
    <text evidence="1">The sequence shown here is derived from an EMBL/GenBank/DDBJ whole genome shotgun (WGS) entry which is preliminary data.</text>
</comment>
<dbReference type="PANTHER" id="PTHR35498">
    <property type="entry name" value="PROTEIN LOW PSII ACCUMULATION 1, CHLOROPLASTIC"/>
    <property type="match status" value="1"/>
</dbReference>
<dbReference type="Proteomes" id="UP000287651">
    <property type="component" value="Unassembled WGS sequence"/>
</dbReference>
<name>A0A426XMY5_ENSVE</name>
<dbReference type="PANTHER" id="PTHR35498:SF4">
    <property type="entry name" value="PROTEIN LOW PSII ACCUMULATION 1, CHLOROPLASTIC"/>
    <property type="match status" value="1"/>
</dbReference>
<protein>
    <submittedName>
        <fullName evidence="1">Uncharacterized protein</fullName>
    </submittedName>
</protein>
<dbReference type="EMBL" id="AMZH03019077">
    <property type="protein sequence ID" value="RRT40824.1"/>
    <property type="molecule type" value="Genomic_DNA"/>
</dbReference>
<dbReference type="GO" id="GO:0009507">
    <property type="term" value="C:chloroplast"/>
    <property type="evidence" value="ECO:0007669"/>
    <property type="project" value="TreeGrafter"/>
</dbReference>
<feature type="non-terminal residue" evidence="1">
    <location>
        <position position="1"/>
    </location>
</feature>
<dbReference type="GO" id="GO:0010270">
    <property type="term" value="P:photosystem II oxygen evolving complex assembly"/>
    <property type="evidence" value="ECO:0007669"/>
    <property type="project" value="TreeGrafter"/>
</dbReference>
<evidence type="ECO:0000313" key="2">
    <source>
        <dbReference type="Proteomes" id="UP000287651"/>
    </source>
</evidence>
<organism evidence="1 2">
    <name type="scientific">Ensete ventricosum</name>
    <name type="common">Abyssinian banana</name>
    <name type="synonym">Musa ensete</name>
    <dbReference type="NCBI Taxonomy" id="4639"/>
    <lineage>
        <taxon>Eukaryota</taxon>
        <taxon>Viridiplantae</taxon>
        <taxon>Streptophyta</taxon>
        <taxon>Embryophyta</taxon>
        <taxon>Tracheophyta</taxon>
        <taxon>Spermatophyta</taxon>
        <taxon>Magnoliopsida</taxon>
        <taxon>Liliopsida</taxon>
        <taxon>Zingiberales</taxon>
        <taxon>Musaceae</taxon>
        <taxon>Ensete</taxon>
    </lineage>
</organism>
<sequence length="163" mass="17931">GISMFFTVPRLIRAITGGDGAPDLWETAGNAAINHSVGIVVLVVLFIWDNKKEEEQLAQISRDETLSRLPVRLSTNRIVELVQLRDTCRPVSVILAGKKETVSRAMEKAERFRSELLKRGVLLIPVIWGDYSKASIEKKGFGVPAKSASSLPSIGVRFICLSI</sequence>
<gene>
    <name evidence="1" type="ORF">B296_00038724</name>
</gene>
<accession>A0A426XMY5</accession>
<dbReference type="Pfam" id="PF11998">
    <property type="entry name" value="DUF3493"/>
    <property type="match status" value="1"/>
</dbReference>
<reference evidence="1 2" key="1">
    <citation type="journal article" date="2014" name="Agronomy (Basel)">
        <title>A Draft Genome Sequence for Ensete ventricosum, the Drought-Tolerant Tree Against Hunger.</title>
        <authorList>
            <person name="Harrison J."/>
            <person name="Moore K.A."/>
            <person name="Paszkiewicz K."/>
            <person name="Jones T."/>
            <person name="Grant M."/>
            <person name="Ambacheew D."/>
            <person name="Muzemil S."/>
            <person name="Studholme D.J."/>
        </authorList>
    </citation>
    <scope>NUCLEOTIDE SEQUENCE [LARGE SCALE GENOMIC DNA]</scope>
</reference>
<evidence type="ECO:0000313" key="1">
    <source>
        <dbReference type="EMBL" id="RRT40824.1"/>
    </source>
</evidence>
<dbReference type="AlphaFoldDB" id="A0A426XMY5"/>